<feature type="compositionally biased region" description="Acidic residues" evidence="1">
    <location>
        <begin position="137"/>
        <end position="152"/>
    </location>
</feature>
<gene>
    <name evidence="2" type="ORF">N7532_001783</name>
</gene>
<dbReference type="PANTHER" id="PTHR10826:SF1">
    <property type="entry name" value="COMPLEMENT COMPONENT 1 Q SUBCOMPONENT-BINDING PROTEIN, MITOCHONDRIAL"/>
    <property type="match status" value="1"/>
</dbReference>
<comment type="caution">
    <text evidence="2">The sequence shown here is derived from an EMBL/GenBank/DDBJ whole genome shotgun (WGS) entry which is preliminary data.</text>
</comment>
<dbReference type="GeneID" id="81353256"/>
<feature type="region of interest" description="Disordered" evidence="1">
    <location>
        <begin position="136"/>
        <end position="166"/>
    </location>
</feature>
<dbReference type="InterPro" id="IPR003428">
    <property type="entry name" value="MAM33"/>
</dbReference>
<reference evidence="2" key="2">
    <citation type="journal article" date="2023" name="IMA Fungus">
        <title>Comparative genomic study of the Penicillium genus elucidates a diverse pangenome and 15 lateral gene transfer events.</title>
        <authorList>
            <person name="Petersen C."/>
            <person name="Sorensen T."/>
            <person name="Nielsen M.R."/>
            <person name="Sondergaard T.E."/>
            <person name="Sorensen J.L."/>
            <person name="Fitzpatrick D.A."/>
            <person name="Frisvad J.C."/>
            <person name="Nielsen K.L."/>
        </authorList>
    </citation>
    <scope>NUCLEOTIDE SEQUENCE</scope>
    <source>
        <strain evidence="2">IBT 30761</strain>
    </source>
</reference>
<reference evidence="2" key="1">
    <citation type="submission" date="2022-11" db="EMBL/GenBank/DDBJ databases">
        <authorList>
            <person name="Petersen C."/>
        </authorList>
    </citation>
    <scope>NUCLEOTIDE SEQUENCE</scope>
    <source>
        <strain evidence="2">IBT 30761</strain>
    </source>
</reference>
<dbReference type="RefSeq" id="XP_056479318.1">
    <property type="nucleotide sequence ID" value="XM_056614277.1"/>
</dbReference>
<dbReference type="AlphaFoldDB" id="A0A9W9G3A6"/>
<evidence type="ECO:0000313" key="2">
    <source>
        <dbReference type="EMBL" id="KAJ5111248.1"/>
    </source>
</evidence>
<organism evidence="2 3">
    <name type="scientific">Penicillium argentinense</name>
    <dbReference type="NCBI Taxonomy" id="1131581"/>
    <lineage>
        <taxon>Eukaryota</taxon>
        <taxon>Fungi</taxon>
        <taxon>Dikarya</taxon>
        <taxon>Ascomycota</taxon>
        <taxon>Pezizomycotina</taxon>
        <taxon>Eurotiomycetes</taxon>
        <taxon>Eurotiomycetidae</taxon>
        <taxon>Eurotiales</taxon>
        <taxon>Aspergillaceae</taxon>
        <taxon>Penicillium</taxon>
    </lineage>
</organism>
<evidence type="ECO:0008006" key="4">
    <source>
        <dbReference type="Google" id="ProtNLM"/>
    </source>
</evidence>
<sequence>MLSLRAFSRAAPRFSRSIARTSLRPAVLPKSTFVQPWKQVAKPAFASFSTTSVFREPAAESDVELIAKLDEELKHEKASGVEDAREQKASIDYVLEAGEWKAKDIEGEQEVVLTKKFGNETVKVTFTVADINNLAEDPMDDLSDETLGDEGEYQGQQNKDVEGEDDVLPPTFPARINVAIEKPTSGALLVQAVIQDGDLQIEEISHFANAEIANAQTAEKDWTRQSLYAGPPAENLDPELLAFWGRYLEERGLNLEFQNMVTDYIAYKEQKEYMRWLESAYSLSMRIPMSFC</sequence>
<accession>A0A9W9G3A6</accession>
<evidence type="ECO:0000256" key="1">
    <source>
        <dbReference type="SAM" id="MobiDB-lite"/>
    </source>
</evidence>
<dbReference type="Gene3D" id="3.10.280.10">
    <property type="entry name" value="Mitochondrial glycoprotein"/>
    <property type="match status" value="1"/>
</dbReference>
<name>A0A9W9G3A6_9EURO</name>
<dbReference type="GO" id="GO:0005759">
    <property type="term" value="C:mitochondrial matrix"/>
    <property type="evidence" value="ECO:0007669"/>
    <property type="project" value="InterPro"/>
</dbReference>
<dbReference type="EMBL" id="JAPQKI010000002">
    <property type="protein sequence ID" value="KAJ5111248.1"/>
    <property type="molecule type" value="Genomic_DNA"/>
</dbReference>
<evidence type="ECO:0000313" key="3">
    <source>
        <dbReference type="Proteomes" id="UP001149074"/>
    </source>
</evidence>
<dbReference type="Pfam" id="PF02330">
    <property type="entry name" value="MAM33"/>
    <property type="match status" value="1"/>
</dbReference>
<dbReference type="OrthoDB" id="278212at2759"/>
<proteinExistence type="predicted"/>
<dbReference type="GO" id="GO:0042256">
    <property type="term" value="P:cytosolic ribosome assembly"/>
    <property type="evidence" value="ECO:0007669"/>
    <property type="project" value="TreeGrafter"/>
</dbReference>
<protein>
    <recommendedName>
        <fullName evidence="4">Mitochondrial glyco protein</fullName>
    </recommendedName>
</protein>
<dbReference type="Proteomes" id="UP001149074">
    <property type="component" value="Unassembled WGS sequence"/>
</dbReference>
<dbReference type="SUPFAM" id="SSF54529">
    <property type="entry name" value="Mitochondrial glycoprotein MAM33-like"/>
    <property type="match status" value="1"/>
</dbReference>
<dbReference type="InterPro" id="IPR036561">
    <property type="entry name" value="MAM33_sf"/>
</dbReference>
<keyword evidence="3" id="KW-1185">Reference proteome</keyword>
<dbReference type="PANTHER" id="PTHR10826">
    <property type="entry name" value="COMPLEMENT COMPONENT 1"/>
    <property type="match status" value="1"/>
</dbReference>